<dbReference type="Proteomes" id="UP000178374">
    <property type="component" value="Unassembled WGS sequence"/>
</dbReference>
<name>A0A1F6W428_9BACT</name>
<comment type="caution">
    <text evidence="2">The sequence shown here is derived from an EMBL/GenBank/DDBJ whole genome shotgun (WGS) entry which is preliminary data.</text>
</comment>
<dbReference type="InterPro" id="IPR035069">
    <property type="entry name" value="TTHA1013/TTHA0281-like"/>
</dbReference>
<reference evidence="2 3" key="1">
    <citation type="journal article" date="2016" name="Nat. Commun.">
        <title>Thousands of microbial genomes shed light on interconnected biogeochemical processes in an aquifer system.</title>
        <authorList>
            <person name="Anantharaman K."/>
            <person name="Brown C.T."/>
            <person name="Hug L.A."/>
            <person name="Sharon I."/>
            <person name="Castelle C.J."/>
            <person name="Probst A.J."/>
            <person name="Thomas B.C."/>
            <person name="Singh A."/>
            <person name="Wilkins M.J."/>
            <person name="Karaoz U."/>
            <person name="Brodie E.L."/>
            <person name="Williams K.H."/>
            <person name="Hubbard S.S."/>
            <person name="Banfield J.F."/>
        </authorList>
    </citation>
    <scope>NUCLEOTIDE SEQUENCE [LARGE SCALE GENOMIC DNA]</scope>
</reference>
<gene>
    <name evidence="2" type="ORF">A3B85_01120</name>
</gene>
<accession>A0A1F6W428</accession>
<dbReference type="SUPFAM" id="SSF143100">
    <property type="entry name" value="TTHA1013/TTHA0281-like"/>
    <property type="match status" value="1"/>
</dbReference>
<feature type="domain" description="HicB-like antitoxin of toxin-antitoxin system" evidence="1">
    <location>
        <begin position="7"/>
        <end position="63"/>
    </location>
</feature>
<dbReference type="PANTHER" id="PTHR34504:SF4">
    <property type="entry name" value="ANTITOXIN HICB"/>
    <property type="match status" value="1"/>
</dbReference>
<organism evidence="2 3">
    <name type="scientific">Candidatus Nomurabacteria bacterium RIFCSPHIGHO2_02_FULL_37_13</name>
    <dbReference type="NCBI Taxonomy" id="1801750"/>
    <lineage>
        <taxon>Bacteria</taxon>
        <taxon>Candidatus Nomuraibacteriota</taxon>
    </lineage>
</organism>
<evidence type="ECO:0000313" key="3">
    <source>
        <dbReference type="Proteomes" id="UP000178374"/>
    </source>
</evidence>
<sequence>MKIQNFSVIIEQDKNGFVAECLDLQGCYTQGKTYEEVVKNIKDAIKLNLEDRTARREKLNAPERSFSLSNFQIAVA</sequence>
<dbReference type="AlphaFoldDB" id="A0A1F6W428"/>
<dbReference type="Gene3D" id="3.30.160.250">
    <property type="match status" value="1"/>
</dbReference>
<evidence type="ECO:0000313" key="2">
    <source>
        <dbReference type="EMBL" id="OGI76651.1"/>
    </source>
</evidence>
<protein>
    <recommendedName>
        <fullName evidence="1">HicB-like antitoxin of toxin-antitoxin system domain-containing protein</fullName>
    </recommendedName>
</protein>
<evidence type="ECO:0000259" key="1">
    <source>
        <dbReference type="Pfam" id="PF15919"/>
    </source>
</evidence>
<dbReference type="Pfam" id="PF15919">
    <property type="entry name" value="HicB_lk_antitox"/>
    <property type="match status" value="1"/>
</dbReference>
<dbReference type="STRING" id="1801750.A3B85_01120"/>
<dbReference type="InterPro" id="IPR031807">
    <property type="entry name" value="HicB-like"/>
</dbReference>
<dbReference type="InterPro" id="IPR051404">
    <property type="entry name" value="TA_system_antitoxin"/>
</dbReference>
<proteinExistence type="predicted"/>
<dbReference type="EMBL" id="MFUA01000022">
    <property type="protein sequence ID" value="OGI76651.1"/>
    <property type="molecule type" value="Genomic_DNA"/>
</dbReference>
<dbReference type="PANTHER" id="PTHR34504">
    <property type="entry name" value="ANTITOXIN HICB"/>
    <property type="match status" value="1"/>
</dbReference>